<accession>A0A126SYW9</accession>
<evidence type="ECO:0000259" key="2">
    <source>
        <dbReference type="Pfam" id="PF25973"/>
    </source>
</evidence>
<organism evidence="3">
    <name type="scientific">uncultured bacterium UPO67part1</name>
    <dbReference type="NCBI Taxonomy" id="1776986"/>
    <lineage>
        <taxon>Bacteria</taxon>
        <taxon>environmental samples</taxon>
    </lineage>
</organism>
<dbReference type="Gene3D" id="1.10.287.470">
    <property type="entry name" value="Helix hairpin bin"/>
    <property type="match status" value="1"/>
</dbReference>
<dbReference type="PANTHER" id="PTHR30469:SF15">
    <property type="entry name" value="HLYD FAMILY OF SECRETION PROTEINS"/>
    <property type="match status" value="1"/>
</dbReference>
<name>A0A126SYW9_9BACT</name>
<feature type="domain" description="CzcB-like barrel-sandwich hybrid" evidence="2">
    <location>
        <begin position="63"/>
        <end position="188"/>
    </location>
</feature>
<protein>
    <submittedName>
        <fullName evidence="3">RND family efflux transporter MFP subunit</fullName>
    </submittedName>
</protein>
<dbReference type="GO" id="GO:0015562">
    <property type="term" value="F:efflux transmembrane transporter activity"/>
    <property type="evidence" value="ECO:0007669"/>
    <property type="project" value="TreeGrafter"/>
</dbReference>
<dbReference type="InterPro" id="IPR058647">
    <property type="entry name" value="BSH_CzcB-like"/>
</dbReference>
<reference evidence="3" key="1">
    <citation type="journal article" date="2016" name="Appl. Environ. Microbiol.">
        <title>Functional Metagenomics of a Biostimulated Petroleum-Contaminated Soil Reveals an Extraordinary Diversity of Extradiol Dioxygenases.</title>
        <authorList>
            <person name="Terron-Gonzalez L."/>
            <person name="Martin-Cabello G."/>
            <person name="Ferrer M."/>
            <person name="Santero E."/>
        </authorList>
    </citation>
    <scope>NUCLEOTIDE SEQUENCE</scope>
</reference>
<dbReference type="Gene3D" id="2.40.50.100">
    <property type="match status" value="1"/>
</dbReference>
<dbReference type="PROSITE" id="PS51257">
    <property type="entry name" value="PROKAR_LIPOPROTEIN"/>
    <property type="match status" value="1"/>
</dbReference>
<dbReference type="AlphaFoldDB" id="A0A126SYW9"/>
<comment type="similarity">
    <text evidence="1">Belongs to the membrane fusion protein (MFP) (TC 8.A.1) family.</text>
</comment>
<proteinExistence type="inferred from homology"/>
<dbReference type="Gene3D" id="2.40.420.20">
    <property type="match status" value="1"/>
</dbReference>
<evidence type="ECO:0000313" key="3">
    <source>
        <dbReference type="EMBL" id="AMK59473.1"/>
    </source>
</evidence>
<sequence>MASSRNLGTVAAVLVFLLSGCGEGGKPKAEETPAVPVMVARAQSAPGSEDVVAYGMVRSDKEAALSFKIGGLIKTLKVDTGDRIARGEVLAELDQREIDAEAKRASTALDKARRDLARVEPLLAKGYVSKQKVQDAKSAVDTALADRQAVEFNRSLAKIVAPSDGVVLSRHADVNEIVAVGTPVLTVSQGSAGYILKAGLSDRDVARLALGDAARVKLDAFPDTSVTGTVRRISATSDTRTGTFEIEIALGAVPKGAESGFMGEARVTPRGGASTKLAIPASAILEGHGSTATVYTIDPKTSTAHMTRIGIASVQGDEVIVSQGLEAGMEVVSAGAPYLREGVKVKFVTDLAVEQSNAGPRT</sequence>
<evidence type="ECO:0000256" key="1">
    <source>
        <dbReference type="ARBA" id="ARBA00009477"/>
    </source>
</evidence>
<dbReference type="NCBIfam" id="TIGR01730">
    <property type="entry name" value="RND_mfp"/>
    <property type="match status" value="1"/>
</dbReference>
<dbReference type="EMBL" id="KU144989">
    <property type="protein sequence ID" value="AMK59473.1"/>
    <property type="molecule type" value="Genomic_DNA"/>
</dbReference>
<dbReference type="Pfam" id="PF25973">
    <property type="entry name" value="BSH_CzcB"/>
    <property type="match status" value="1"/>
</dbReference>
<dbReference type="Gene3D" id="2.40.30.170">
    <property type="match status" value="1"/>
</dbReference>
<dbReference type="InterPro" id="IPR006143">
    <property type="entry name" value="RND_pump_MFP"/>
</dbReference>
<dbReference type="PANTHER" id="PTHR30469">
    <property type="entry name" value="MULTIDRUG RESISTANCE PROTEIN MDTA"/>
    <property type="match status" value="1"/>
</dbReference>
<dbReference type="SUPFAM" id="SSF111369">
    <property type="entry name" value="HlyD-like secretion proteins"/>
    <property type="match status" value="1"/>
</dbReference>
<dbReference type="GO" id="GO:1990281">
    <property type="term" value="C:efflux pump complex"/>
    <property type="evidence" value="ECO:0007669"/>
    <property type="project" value="TreeGrafter"/>
</dbReference>